<feature type="region of interest" description="Disordered" evidence="4">
    <location>
        <begin position="2554"/>
        <end position="2584"/>
    </location>
</feature>
<dbReference type="InterPro" id="IPR046518">
    <property type="entry name" value="DUF1583_N"/>
</dbReference>
<evidence type="ECO:0000313" key="9">
    <source>
        <dbReference type="Proteomes" id="UP000317093"/>
    </source>
</evidence>
<dbReference type="InterPro" id="IPR022660">
    <property type="entry name" value="DUF1581"/>
</dbReference>
<gene>
    <name evidence="8" type="ORF">Pan216_22740</name>
</gene>
<dbReference type="InterPro" id="IPR019734">
    <property type="entry name" value="TPR_rpt"/>
</dbReference>
<evidence type="ECO:0000313" key="8">
    <source>
        <dbReference type="EMBL" id="QDU61418.1"/>
    </source>
</evidence>
<reference evidence="8 9" key="1">
    <citation type="submission" date="2019-02" db="EMBL/GenBank/DDBJ databases">
        <title>Deep-cultivation of Planctomycetes and their phenomic and genomic characterization uncovers novel biology.</title>
        <authorList>
            <person name="Wiegand S."/>
            <person name="Jogler M."/>
            <person name="Boedeker C."/>
            <person name="Pinto D."/>
            <person name="Vollmers J."/>
            <person name="Rivas-Marin E."/>
            <person name="Kohn T."/>
            <person name="Peeters S.H."/>
            <person name="Heuer A."/>
            <person name="Rast P."/>
            <person name="Oberbeckmann S."/>
            <person name="Bunk B."/>
            <person name="Jeske O."/>
            <person name="Meyerdierks A."/>
            <person name="Storesund J.E."/>
            <person name="Kallscheuer N."/>
            <person name="Luecker S."/>
            <person name="Lage O.M."/>
            <person name="Pohl T."/>
            <person name="Merkel B.J."/>
            <person name="Hornburger P."/>
            <person name="Mueller R.-W."/>
            <person name="Bruemmer F."/>
            <person name="Labrenz M."/>
            <person name="Spormann A.M."/>
            <person name="Op den Camp H."/>
            <person name="Overmann J."/>
            <person name="Amann R."/>
            <person name="Jetten M.S.M."/>
            <person name="Mascher T."/>
            <person name="Medema M.H."/>
            <person name="Devos D.P."/>
            <person name="Kaster A.-K."/>
            <person name="Ovreas L."/>
            <person name="Rohde M."/>
            <person name="Galperin M.Y."/>
            <person name="Jogler C."/>
        </authorList>
    </citation>
    <scope>NUCLEOTIDE SEQUENCE [LARGE SCALE GENOMIC DNA]</scope>
    <source>
        <strain evidence="8 9">Pan216</strain>
    </source>
</reference>
<sequence>MARRMVFGWLLLGVVGLSTSLRAEEEPTAEQVRQHRIAERFEQLLERNPRRGAALDRLYDHHVDQGTLDQFVEGYRQRVASDPADGTGWMLLGLIETRRGDDAGAIKAYRQARDLLPDNALAPYYLGQMLVLTGQGDLAAKAFEESIDRKPKRPDMVDVFQALGRVHQRAHRHEQALEVWNRLEERFPGDRRVQERIATILSEEGEHEGALQRYEKLVEQTDDRYQKMTFAIQAADLTLRLGKRDEALTRFEKLLGDLNPKSWVYRDVRRRIDQAFLRNDDLDGLTRYYAEWIEDHPDDIDAMVRLAKTLANLGRVAESRDWFAKAVEKAPSDTRLRRSLIDQLLHEKKIKEALAHFEALNEIEPNDPDLLREWGGIILDDESRSKREREAAVAKLWHGLVEARPDDAVISAQVADLFRQAKMRGDAVKLYRRAIELAPAAPQYREYLGEYLHSLDRREEARTTWAGMAEGANRSPENLVRFAEVLDGFGYEEEALVPLAEAIEEEGDHFPYRLQYARLLADAKAFDKALAQIDVAERLAESDEEMEECLRARIGTLEANGKLAAATSDLAERLRAEENPSADQWMSLARYHLASRQSAEALAAIRKAIARDDASVRVWLTATEIFRLTGDLQEASEALRHLSTIDRRFRTDHLTQLAEVELELGRRDQALQAGRDLLAAAPGSPEHYQTFAQICFRLGEQESGLDALRRAVRSNPSDPQSLMTLASTLAEQFRTEEAVSLYWRAFAMTDDLDGKLSIVSQLAELYLRTNDLDRLLTRLDRYGRDRRADREAVLCKAQVHLTAGDYGSARAQLEGLVGDDSRDTVLLGQLVMIAEKEGDLESAARFQKQINEVAPSEESQQRLARFYVALGKLDDAKVIWKRLGTGDRLRTLRTIDRLLFTGKRTAARELVDGLLASDEEDWEALYRSAYLCRLEKEDDKLVDDCEQILALGLDDDESSILVKGLRRASRVGASFRHQRTVTPLLLRWQAAYKAARVSGLVTQNISSRSQSIWSPTDFGQARMVAIAFLDAAAKRHDAHADFDKEWKKRAEAEPPNYRARWDWYYLQLARRTGQRTYTAAKLLRDSGELDAEFAYVFALRGRLRTQRRAGDAGDQAQPAPDALPKDELDAIVAYTDRILARHDTGQYGPHTVSIVLGELRLANRGDEAKRLHQRAVARAKTPAEIHQYLNFAAQSYDVELTLELLDKLANLPRRTSGSIHQAIQAPTIVLLLVHLAQKVERHDELLTVVDAVLAATHRLIANHRSSRHSGLNASRPVALSMPRKTGQTQIAIKYPKTNELFDATAIMVLRAAYELFKSAERLDDFEVHFTQRAEQSKSDVDRLYARLALGYFHWWNEDRDEAIAEIEAASELPGGEVFKIEVAELYANLGDQERALEVLDAIDATDQSTVKRREQLALKLAIRVGDIERARKAAERLFGIRLDHPSQLQLANQMKQLSMHEMADAVLARVRSRAGRQSGVLMNLMTEYEKQGKKEVALEIAHQLLRNASSRRAPASGNNQDDAAGQAALQVIKRSGKLEELIKQSEEQLERTPGSEVLSQRLATYYVAAGRNEDSLAMLKKLGKLRPHDTSLLVKTAQSLAKAGHDKAALKHYLDAFKLEPRLLQQHVNAVNNLLRRSKDYEPYVELLESIDLNQGGTHPYYFAQTIQIMAADPKHHELGVRLFRRLWDVFPDQRHYLVNSLSNLKNWWKNEELYELLVASTLPNDDQAKSNPWFSVDQIYSWSSDGIVTGNVKTLLDASREEKVRQRLHQRIEKQLEKTPGWKGGRALLALLALQTRETEKATSILEELFGKGFDGVPSYARWVIAQELGEAEAMQPWALKLYEGSFDDESRHVSFGHSPAKRLVALYRKRGDQEKARDYLVREAAKGMPNNYDQRYAAYENIQNRLAIAHELLELKEPGDALRVYTGLKNDRESLETANSFRQHEPDYFGKQVREGVDRSLSQLDANVSVDPLRIVPADVPADATSAIDDLLFVHPREISSARVRGLFELSLTGALERGTDLEVLRNRLEKLRQARKDDLSVAVAESMFLLAVNDAAGAERSIDRLVAILEKQPLAKPKKGRSPTSSMRARALRQLPVWLVARNALFVPSLKDRAKPLVERSLEAARMQAEPIWELAILNELALAELAKRDTDAARPHVERMLERILPNRNAAHGDERRPSIVTQEQFEQAMQAARLAQQIGMEDISLDFVEQTLHGGNPVKLVTGNPNVRATTQAMVANASRAQTSLSVVRTVGQLDLGWREADIDPARVYEVLAGVVFPKSSKGEVLLYRDGATDNQRPDSIGQMLCWWAVRSDNVKDLRQRIEAREGEPGATLPAAILKVQLGLAASDDTLTREGLLALQKHLEENRYQSAISACLGILPALEDSANGELAEEIVRKAFGEIRRQSKRNEFPAAALQDALVKSFTRRGDYQAALEMLHTTKGTKGVIQTLLGMAAGNVTLPISPHAGVLHALTGDVTKALDQMEGIAKQPHHADLFIGTLDPIAKILQTKLRAMPATERYDVLRRWALPMPPHREIRSIARFLDEEEPPASFTLRSDTKERQAPKQSAEAAGEPGSRSPETFFSTTLHLIDAAEEAGKLDELIARLEGLVERKVPQAADVLLMAKLSAADDRDVIPPVDNRLADVEALGLSSKKMNERRFWNEYLLARALMRRPDLEKQTARLQNWLRRWATQRQWLFARTRVDRDFAIRKARTQNAGHQSLGEIGPFLWLPGCERQRGEHATGLDRPWWVVHEDVITHLAGPGRDTLSFRYPLEGSFTFEVEAYQEFLTQANVGYGELISNIPAFSSMRSIYRRSEHGGRRETTMISPMRVPSSSSGHFNRHRLEVSPEAIRHFINGQLVDEEGDPSTTSPWISLVVDAGRKTVFRFPRLEGNPSIPKSVRLIDGDRMEGWVADTYGEKIPVHHGGRASANHASYTPPTVLDEPTDWSAREGVLEGPRVARRNDTMPLPSRIYYHRPLADKESIEYEFFYRPDVLVVHPALDRLTFLLEPDGVRLHWMTAKDEFAGALPPANAIEVPEGSTSSGALPLKVDDWNRVKLTLEGETAVLTLNGKEILRYRLEPGNDRLFSFFHYKDRGTARVRDVVLRGDWPASLSKEVMARMTSPIAPLDAKEAALRHDLTGEEVINREPFGIHRRATALPPEERYERLLRWVLPSRDHDTVRVGVDWAPDPVLPNEPAAGALISPAVLLIETARDLGRLEELATAIDHVKGETPLDARGRRALQTLVAAARGETAKAHELLKEVRADLETIAKEAPARARWPEVVVAVELLDKPGFESSSAALLDVMLTRQIGKGHRFGPELESRVRSWAAQAYLASLVRQDKARLLADDPFWHPVSRQRAERRGLGFPTGVWSLKGESIEVAGGTTKDLAYFAVPLEGTFDVTMTLSRDHYSMALLYDDYWFGVHHDGKVVYHGAAGSDLKTTKLAKPLEDPKKNVDVRLQVADGVARYFLHGEKVHERELGNVVDPWLALRPPNGRRFVAEHVRVSGKPTIPAEIRLSGGDRWEGSNRWNATYFRQSISGKYAFWSGSGTEIVAPTRSIRFMPYQQSLLRYHRPLAGDGTITYEFHHDGDRVDVHPALDRLCFMIDEEGVRLHRLTDGPHNRSSLDSDNLVDEPAHRRGSEEVPLRRDAWNEVSLTVKGDIVQVSLNGSLVYERPIESSNRRFFGFFRYPELPKARIRNVTYRGNWPKELSADDTWFEGAGKGDVGAK</sequence>
<protein>
    <submittedName>
        <fullName evidence="8">Tetratricopeptide repeat protein</fullName>
    </submittedName>
</protein>
<evidence type="ECO:0000259" key="6">
    <source>
        <dbReference type="Pfam" id="PF20407"/>
    </source>
</evidence>
<dbReference type="OrthoDB" id="218623at2"/>
<dbReference type="Proteomes" id="UP000317093">
    <property type="component" value="Chromosome"/>
</dbReference>
<dbReference type="PANTHER" id="PTHR45586:SF1">
    <property type="entry name" value="LIPOPOLYSACCHARIDE ASSEMBLY PROTEIN B"/>
    <property type="match status" value="1"/>
</dbReference>
<keyword evidence="1" id="KW-0677">Repeat</keyword>
<dbReference type="InterPro" id="IPR051012">
    <property type="entry name" value="CellSynth/LPSAsmb/PSIAsmb"/>
</dbReference>
<feature type="repeat" description="TPR" evidence="3">
    <location>
        <begin position="86"/>
        <end position="119"/>
    </location>
</feature>
<evidence type="ECO:0000256" key="3">
    <source>
        <dbReference type="PROSITE-ProRule" id="PRU00339"/>
    </source>
</evidence>
<evidence type="ECO:0000259" key="7">
    <source>
        <dbReference type="Pfam" id="PF23914"/>
    </source>
</evidence>
<evidence type="ECO:0000259" key="5">
    <source>
        <dbReference type="Pfam" id="PF07619"/>
    </source>
</evidence>
<dbReference type="InterPro" id="IPR011990">
    <property type="entry name" value="TPR-like_helical_dom_sf"/>
</dbReference>
<feature type="domain" description="DUF1581" evidence="5">
    <location>
        <begin position="3466"/>
        <end position="3545"/>
    </location>
</feature>
<dbReference type="RefSeq" id="WP_145258014.1">
    <property type="nucleotide sequence ID" value="NZ_CP036279.1"/>
</dbReference>
<feature type="domain" description="DUF1583" evidence="6">
    <location>
        <begin position="2978"/>
        <end position="3117"/>
    </location>
</feature>
<dbReference type="InterPro" id="IPR056413">
    <property type="entry name" value="TPR_CcmH_CycH"/>
</dbReference>
<accession>A0A518B361</accession>
<feature type="compositionally biased region" description="Basic and acidic residues" evidence="4">
    <location>
        <begin position="3624"/>
        <end position="3633"/>
    </location>
</feature>
<dbReference type="SMART" id="SM00028">
    <property type="entry name" value="TPR"/>
    <property type="match status" value="15"/>
</dbReference>
<evidence type="ECO:0000256" key="1">
    <source>
        <dbReference type="ARBA" id="ARBA00022737"/>
    </source>
</evidence>
<proteinExistence type="predicted"/>
<dbReference type="EMBL" id="CP036279">
    <property type="protein sequence ID" value="QDU61418.1"/>
    <property type="molecule type" value="Genomic_DNA"/>
</dbReference>
<feature type="region of interest" description="Disordered" evidence="4">
    <location>
        <begin position="3624"/>
        <end position="3646"/>
    </location>
</feature>
<dbReference type="Gene3D" id="1.25.40.10">
    <property type="entry name" value="Tetratricopeptide repeat domain"/>
    <property type="match status" value="6"/>
</dbReference>
<keyword evidence="2 3" id="KW-0802">TPR repeat</keyword>
<keyword evidence="9" id="KW-1185">Reference proteome</keyword>
<feature type="domain" description="DUF1583" evidence="6">
    <location>
        <begin position="3572"/>
        <end position="3717"/>
    </location>
</feature>
<feature type="domain" description="DUF1581" evidence="5">
    <location>
        <begin position="2849"/>
        <end position="2929"/>
    </location>
</feature>
<dbReference type="PROSITE" id="PS50005">
    <property type="entry name" value="TPR"/>
    <property type="match status" value="2"/>
</dbReference>
<evidence type="ECO:0000256" key="4">
    <source>
        <dbReference type="SAM" id="MobiDB-lite"/>
    </source>
</evidence>
<dbReference type="SUPFAM" id="SSF48452">
    <property type="entry name" value="TPR-like"/>
    <property type="match status" value="6"/>
</dbReference>
<dbReference type="PANTHER" id="PTHR45586">
    <property type="entry name" value="TPR REPEAT-CONTAINING PROTEIN PA4667"/>
    <property type="match status" value="1"/>
</dbReference>
<name>A0A518B361_9BACT</name>
<feature type="repeat" description="TPR" evidence="3">
    <location>
        <begin position="120"/>
        <end position="153"/>
    </location>
</feature>
<dbReference type="Pfam" id="PF13432">
    <property type="entry name" value="TPR_16"/>
    <property type="match status" value="1"/>
</dbReference>
<evidence type="ECO:0000256" key="2">
    <source>
        <dbReference type="ARBA" id="ARBA00022803"/>
    </source>
</evidence>
<organism evidence="8 9">
    <name type="scientific">Kolteria novifilia</name>
    <dbReference type="NCBI Taxonomy" id="2527975"/>
    <lineage>
        <taxon>Bacteria</taxon>
        <taxon>Pseudomonadati</taxon>
        <taxon>Planctomycetota</taxon>
        <taxon>Planctomycetia</taxon>
        <taxon>Kolteriales</taxon>
        <taxon>Kolteriaceae</taxon>
        <taxon>Kolteria</taxon>
    </lineage>
</organism>
<dbReference type="Pfam" id="PF20407">
    <property type="entry name" value="DUF1583_N"/>
    <property type="match status" value="2"/>
</dbReference>
<feature type="domain" description="Cytochrome c-type biogenesis protein H TPR" evidence="7">
    <location>
        <begin position="55"/>
        <end position="190"/>
    </location>
</feature>
<dbReference type="Pfam" id="PF07619">
    <property type="entry name" value="DUF1581"/>
    <property type="match status" value="2"/>
</dbReference>
<dbReference type="Pfam" id="PF23914">
    <property type="entry name" value="TPR_CcmH_CycH"/>
    <property type="match status" value="1"/>
</dbReference>
<dbReference type="KEGG" id="knv:Pan216_22740"/>